<dbReference type="InterPro" id="IPR036691">
    <property type="entry name" value="Endo/exonu/phosph_ase_sf"/>
</dbReference>
<keyword evidence="7" id="KW-1185">Reference proteome</keyword>
<dbReference type="GO" id="GO:0007508">
    <property type="term" value="P:larval heart development"/>
    <property type="evidence" value="ECO:0007669"/>
    <property type="project" value="TreeGrafter"/>
</dbReference>
<evidence type="ECO:0000259" key="5">
    <source>
        <dbReference type="PROSITE" id="PS50016"/>
    </source>
</evidence>
<evidence type="ECO:0000313" key="7">
    <source>
        <dbReference type="Proteomes" id="UP000596742"/>
    </source>
</evidence>
<feature type="domain" description="PHD-type" evidence="5">
    <location>
        <begin position="123"/>
        <end position="177"/>
    </location>
</feature>
<dbReference type="PANTHER" id="PTHR33395:SF22">
    <property type="entry name" value="REVERSE TRANSCRIPTASE DOMAIN-CONTAINING PROTEIN"/>
    <property type="match status" value="1"/>
</dbReference>
<dbReference type="Gene3D" id="3.60.10.10">
    <property type="entry name" value="Endonuclease/exonuclease/phosphatase"/>
    <property type="match status" value="1"/>
</dbReference>
<dbReference type="InterPro" id="IPR019787">
    <property type="entry name" value="Znf_PHD-finger"/>
</dbReference>
<keyword evidence="3" id="KW-0862">Zinc</keyword>
<reference evidence="6" key="1">
    <citation type="submission" date="2018-11" db="EMBL/GenBank/DDBJ databases">
        <authorList>
            <person name="Alioto T."/>
            <person name="Alioto T."/>
        </authorList>
    </citation>
    <scope>NUCLEOTIDE SEQUENCE</scope>
</reference>
<dbReference type="InterPro" id="IPR011011">
    <property type="entry name" value="Znf_FYVE_PHD"/>
</dbReference>
<dbReference type="GO" id="GO:0008270">
    <property type="term" value="F:zinc ion binding"/>
    <property type="evidence" value="ECO:0007669"/>
    <property type="project" value="UniProtKB-KW"/>
</dbReference>
<keyword evidence="2 4" id="KW-0863">Zinc-finger</keyword>
<protein>
    <recommendedName>
        <fullName evidence="5">PHD-type domain-containing protein</fullName>
    </recommendedName>
</protein>
<dbReference type="InterPro" id="IPR019786">
    <property type="entry name" value="Zinc_finger_PHD-type_CS"/>
</dbReference>
<dbReference type="PROSITE" id="PS50016">
    <property type="entry name" value="ZF_PHD_2"/>
    <property type="match status" value="1"/>
</dbReference>
<organism evidence="6 7">
    <name type="scientific">Mytilus galloprovincialis</name>
    <name type="common">Mediterranean mussel</name>
    <dbReference type="NCBI Taxonomy" id="29158"/>
    <lineage>
        <taxon>Eukaryota</taxon>
        <taxon>Metazoa</taxon>
        <taxon>Spiralia</taxon>
        <taxon>Lophotrochozoa</taxon>
        <taxon>Mollusca</taxon>
        <taxon>Bivalvia</taxon>
        <taxon>Autobranchia</taxon>
        <taxon>Pteriomorphia</taxon>
        <taxon>Mytilida</taxon>
        <taxon>Mytiloidea</taxon>
        <taxon>Mytilidae</taxon>
        <taxon>Mytilinae</taxon>
        <taxon>Mytilus</taxon>
    </lineage>
</organism>
<dbReference type="SUPFAM" id="SSF57903">
    <property type="entry name" value="FYVE/PHD zinc finger"/>
    <property type="match status" value="2"/>
</dbReference>
<dbReference type="Proteomes" id="UP000596742">
    <property type="component" value="Unassembled WGS sequence"/>
</dbReference>
<dbReference type="PROSITE" id="PS01359">
    <property type="entry name" value="ZF_PHD_1"/>
    <property type="match status" value="2"/>
</dbReference>
<evidence type="ECO:0000256" key="3">
    <source>
        <dbReference type="ARBA" id="ARBA00022833"/>
    </source>
</evidence>
<keyword evidence="1" id="KW-0479">Metal-binding</keyword>
<dbReference type="AlphaFoldDB" id="A0A8B6ECF6"/>
<dbReference type="Pfam" id="PF00628">
    <property type="entry name" value="PHD"/>
    <property type="match status" value="1"/>
</dbReference>
<dbReference type="GO" id="GO:0061343">
    <property type="term" value="P:cell adhesion involved in heart morphogenesis"/>
    <property type="evidence" value="ECO:0007669"/>
    <property type="project" value="TreeGrafter"/>
</dbReference>
<dbReference type="EMBL" id="UYJE01004973">
    <property type="protein sequence ID" value="VDI32891.1"/>
    <property type="molecule type" value="Genomic_DNA"/>
</dbReference>
<dbReference type="SUPFAM" id="SSF56219">
    <property type="entry name" value="DNase I-like"/>
    <property type="match status" value="1"/>
</dbReference>
<dbReference type="InterPro" id="IPR013083">
    <property type="entry name" value="Znf_RING/FYVE/PHD"/>
</dbReference>
<proteinExistence type="predicted"/>
<gene>
    <name evidence="6" type="ORF">MGAL_10B067902</name>
</gene>
<accession>A0A8B6ECF6</accession>
<dbReference type="GO" id="GO:0031012">
    <property type="term" value="C:extracellular matrix"/>
    <property type="evidence" value="ECO:0007669"/>
    <property type="project" value="TreeGrafter"/>
</dbReference>
<evidence type="ECO:0000313" key="6">
    <source>
        <dbReference type="EMBL" id="VDI32891.1"/>
    </source>
</evidence>
<dbReference type="Gene3D" id="3.30.40.10">
    <property type="entry name" value="Zinc/RING finger domain, C3HC4 (zinc finger)"/>
    <property type="match status" value="2"/>
</dbReference>
<sequence length="346" mass="38537">MTTATLYVIQNILKKRLKPEKEALLYLFAIFLANSYAPEPNPGPRAPKYPCGTCSKAVTWKTAGVCCDSCEKWYHKNCLGMDTHIYKDRPSTYQSSKVLPDTNITANKSNTKSVKKGYSKPPKYPCGSCNGAVTWKTAAVCCDSCEKWYHKECIGMSTLVYQGLNNAQWECDQCGLPNFSTCLFDTSIVMNTNTSHFDSSTNSSFCVGNIGSPSAASSPIQKTSKQPYNQTRNKRSDLPLRIIVVNCQSIRNKKADIDNLIETTKPDIMIGNESWLHKDISSTEVFPQGYIAYRKDRKTDAHGGVFILISDKYLSSEPPDLKSDDISEQLWVKVQITGSSDLYIDG</sequence>
<dbReference type="OrthoDB" id="8069600at2759"/>
<name>A0A8B6ECF6_MYTGA</name>
<dbReference type="SMART" id="SM00249">
    <property type="entry name" value="PHD"/>
    <property type="match status" value="2"/>
</dbReference>
<evidence type="ECO:0000256" key="4">
    <source>
        <dbReference type="PROSITE-ProRule" id="PRU00146"/>
    </source>
</evidence>
<comment type="caution">
    <text evidence="6">The sequence shown here is derived from an EMBL/GenBank/DDBJ whole genome shotgun (WGS) entry which is preliminary data.</text>
</comment>
<evidence type="ECO:0000256" key="1">
    <source>
        <dbReference type="ARBA" id="ARBA00022723"/>
    </source>
</evidence>
<dbReference type="PANTHER" id="PTHR33395">
    <property type="entry name" value="TRANSCRIPTASE, PUTATIVE-RELATED-RELATED"/>
    <property type="match status" value="1"/>
</dbReference>
<dbReference type="InterPro" id="IPR001965">
    <property type="entry name" value="Znf_PHD"/>
</dbReference>
<evidence type="ECO:0000256" key="2">
    <source>
        <dbReference type="ARBA" id="ARBA00022771"/>
    </source>
</evidence>